<dbReference type="AlphaFoldDB" id="A0A7R8WDC1"/>
<evidence type="ECO:0000256" key="1">
    <source>
        <dbReference type="ARBA" id="ARBA00004123"/>
    </source>
</evidence>
<reference evidence="7" key="1">
    <citation type="submission" date="2020-11" db="EMBL/GenBank/DDBJ databases">
        <authorList>
            <person name="Tran Van P."/>
        </authorList>
    </citation>
    <scope>NUCLEOTIDE SEQUENCE</scope>
</reference>
<dbReference type="Pfam" id="PF02234">
    <property type="entry name" value="CDI"/>
    <property type="match status" value="1"/>
</dbReference>
<dbReference type="GO" id="GO:0004861">
    <property type="term" value="F:cyclin-dependent protein serine/threonine kinase inhibitor activity"/>
    <property type="evidence" value="ECO:0007669"/>
    <property type="project" value="InterPro"/>
</dbReference>
<sequence>MTASLPDRALLKDIQNRREKLIRSARFKANPSPKRCLFPANRKEVDVISKSISENNLAEFRDRWNFDPKSGTPLPGPYLWEEVQTLRIQLPSDSLQPMDSFPKPVPKSVDPSEGAPDILRTLQQRAITDYMPSVKRRCTCRCPSSTLKPINVNPYPPTTALAITAQVFSQPATKTSDFFEEKAPN</sequence>
<dbReference type="PANTHER" id="PTHR10265">
    <property type="entry name" value="CYCLIN-DEPENDENT KINASE INHIBITOR 1"/>
    <property type="match status" value="1"/>
</dbReference>
<protein>
    <recommendedName>
        <fullName evidence="6">Cyclin-dependent kinase inhibitor domain-containing protein</fullName>
    </recommendedName>
</protein>
<keyword evidence="3" id="KW-0649">Protein kinase inhibitor</keyword>
<proteinExistence type="inferred from homology"/>
<evidence type="ECO:0000259" key="6">
    <source>
        <dbReference type="Pfam" id="PF02234"/>
    </source>
</evidence>
<organism evidence="7">
    <name type="scientific">Cyprideis torosa</name>
    <dbReference type="NCBI Taxonomy" id="163714"/>
    <lineage>
        <taxon>Eukaryota</taxon>
        <taxon>Metazoa</taxon>
        <taxon>Ecdysozoa</taxon>
        <taxon>Arthropoda</taxon>
        <taxon>Crustacea</taxon>
        <taxon>Oligostraca</taxon>
        <taxon>Ostracoda</taxon>
        <taxon>Podocopa</taxon>
        <taxon>Podocopida</taxon>
        <taxon>Cytherocopina</taxon>
        <taxon>Cytheroidea</taxon>
        <taxon>Cytherideidae</taxon>
        <taxon>Cyprideis</taxon>
    </lineage>
</organism>
<comment type="subcellular location">
    <subcellularLocation>
        <location evidence="1">Nucleus</location>
    </subcellularLocation>
</comment>
<evidence type="ECO:0000256" key="2">
    <source>
        <dbReference type="ARBA" id="ARBA00006726"/>
    </source>
</evidence>
<dbReference type="OrthoDB" id="9940972at2759"/>
<dbReference type="InterPro" id="IPR044898">
    <property type="entry name" value="CDI_dom_sf"/>
</dbReference>
<keyword evidence="4" id="KW-0539">Nucleus</keyword>
<evidence type="ECO:0000313" key="7">
    <source>
        <dbReference type="EMBL" id="CAD7229547.1"/>
    </source>
</evidence>
<evidence type="ECO:0000256" key="3">
    <source>
        <dbReference type="ARBA" id="ARBA00023013"/>
    </source>
</evidence>
<evidence type="ECO:0000256" key="5">
    <source>
        <dbReference type="ARBA" id="ARBA00023306"/>
    </source>
</evidence>
<dbReference type="GO" id="GO:0051726">
    <property type="term" value="P:regulation of cell cycle"/>
    <property type="evidence" value="ECO:0007669"/>
    <property type="project" value="InterPro"/>
</dbReference>
<dbReference type="PANTHER" id="PTHR10265:SF45">
    <property type="entry name" value="DACAPO"/>
    <property type="match status" value="1"/>
</dbReference>
<dbReference type="Gene3D" id="4.10.365.10">
    <property type="entry name" value="p27"/>
    <property type="match status" value="1"/>
</dbReference>
<dbReference type="GO" id="GO:0005634">
    <property type="term" value="C:nucleus"/>
    <property type="evidence" value="ECO:0007669"/>
    <property type="project" value="UniProtKB-SubCell"/>
</dbReference>
<comment type="similarity">
    <text evidence="2">Belongs to the CDI family.</text>
</comment>
<dbReference type="InterPro" id="IPR003175">
    <property type="entry name" value="CDI_dom"/>
</dbReference>
<evidence type="ECO:0000256" key="4">
    <source>
        <dbReference type="ARBA" id="ARBA00023242"/>
    </source>
</evidence>
<keyword evidence="5" id="KW-0131">Cell cycle</keyword>
<name>A0A7R8WDC1_9CRUS</name>
<gene>
    <name evidence="7" type="ORF">CTOB1V02_LOCUS7416</name>
</gene>
<dbReference type="EMBL" id="OB662133">
    <property type="protein sequence ID" value="CAD7229547.1"/>
    <property type="molecule type" value="Genomic_DNA"/>
</dbReference>
<accession>A0A7R8WDC1</accession>
<feature type="domain" description="Cyclin-dependent kinase inhibitor" evidence="6">
    <location>
        <begin position="36"/>
        <end position="83"/>
    </location>
</feature>